<dbReference type="Gene3D" id="1.20.58.1610">
    <property type="entry name" value="NADH:ubiquinone/plastoquinone oxidoreductase, chain 3"/>
    <property type="match status" value="1"/>
</dbReference>
<evidence type="ECO:0000313" key="9">
    <source>
        <dbReference type="EMBL" id="QPC81909.1"/>
    </source>
</evidence>
<feature type="transmembrane region" description="Helical" evidence="7">
    <location>
        <begin position="91"/>
        <end position="112"/>
    </location>
</feature>
<keyword evidence="7" id="KW-1278">Translocase</keyword>
<sequence length="120" mass="13885">MNVLNEWAFIGVFALLAPILPMLPIGVATLLRPKKPNVLKSQTYECGVETVGDTWVQFRVQYYIYGLIFLVFDVEMVFLFPWAVAYHQLDFFAFAAGLLFIFLLTDALIYAWRKGVLIWR</sequence>
<feature type="transmembrane region" description="Helical" evidence="7">
    <location>
        <begin position="62"/>
        <end position="85"/>
    </location>
</feature>
<keyword evidence="7" id="KW-1003">Cell membrane</keyword>
<name>A0A7S8E7R7_9CHLR</name>
<evidence type="ECO:0000313" key="10">
    <source>
        <dbReference type="Proteomes" id="UP000594468"/>
    </source>
</evidence>
<dbReference type="AlphaFoldDB" id="A0A7S8E7R7"/>
<keyword evidence="7 8" id="KW-0520">NAD</keyword>
<dbReference type="PANTHER" id="PTHR11058">
    <property type="entry name" value="NADH-UBIQUINONE OXIDOREDUCTASE CHAIN 3"/>
    <property type="match status" value="1"/>
</dbReference>
<feature type="transmembrane region" description="Helical" evidence="7">
    <location>
        <begin position="6"/>
        <end position="31"/>
    </location>
</feature>
<keyword evidence="6 7" id="KW-0472">Membrane</keyword>
<evidence type="ECO:0000256" key="5">
    <source>
        <dbReference type="ARBA" id="ARBA00022989"/>
    </source>
</evidence>
<dbReference type="EC" id="7.1.1.-" evidence="7"/>
<proteinExistence type="inferred from homology"/>
<evidence type="ECO:0000256" key="8">
    <source>
        <dbReference type="RuleBase" id="RU003639"/>
    </source>
</evidence>
<comment type="subunit">
    <text evidence="7">NDH-1 is composed of 14 different subunits. Subunits NuoA, H, J, K, L, M, N constitute the membrane sector of the complex.</text>
</comment>
<evidence type="ECO:0000256" key="3">
    <source>
        <dbReference type="ARBA" id="ARBA00022448"/>
    </source>
</evidence>
<evidence type="ECO:0000256" key="4">
    <source>
        <dbReference type="ARBA" id="ARBA00022692"/>
    </source>
</evidence>
<keyword evidence="7" id="KW-0830">Ubiquinone</keyword>
<dbReference type="Pfam" id="PF00507">
    <property type="entry name" value="Oxidored_q4"/>
    <property type="match status" value="1"/>
</dbReference>
<dbReference type="GO" id="GO:0008137">
    <property type="term" value="F:NADH dehydrogenase (ubiquinone) activity"/>
    <property type="evidence" value="ECO:0007669"/>
    <property type="project" value="InterPro"/>
</dbReference>
<keyword evidence="4 7" id="KW-0812">Transmembrane</keyword>
<gene>
    <name evidence="7" type="primary">nuoA</name>
    <name evidence="9" type="ORF">G4Y79_19795</name>
</gene>
<dbReference type="RefSeq" id="WP_195169980.1">
    <property type="nucleotide sequence ID" value="NZ_CP062983.1"/>
</dbReference>
<dbReference type="EMBL" id="CP062983">
    <property type="protein sequence ID" value="QPC81909.1"/>
    <property type="molecule type" value="Genomic_DNA"/>
</dbReference>
<keyword evidence="5 7" id="KW-1133">Transmembrane helix</keyword>
<keyword evidence="3 7" id="KW-0813">Transport</keyword>
<protein>
    <recommendedName>
        <fullName evidence="7">NADH-quinone oxidoreductase subunit A</fullName>
        <ecNumber evidence="7">7.1.1.-</ecNumber>
    </recommendedName>
    <alternativeName>
        <fullName evidence="7">NADH dehydrogenase I subunit A</fullName>
    </alternativeName>
    <alternativeName>
        <fullName evidence="7">NDH-1 subunit A</fullName>
    </alternativeName>
    <alternativeName>
        <fullName evidence="7">NUO1</fullName>
    </alternativeName>
</protein>
<dbReference type="GO" id="GO:0050136">
    <property type="term" value="F:NADH dehydrogenase (quinone) (non-electrogenic) activity"/>
    <property type="evidence" value="ECO:0007669"/>
    <property type="project" value="UniProtKB-UniRule"/>
</dbReference>
<comment type="subcellular location">
    <subcellularLocation>
        <location evidence="7 8">Cell membrane</location>
        <topology evidence="7 8">Multi-pass membrane protein</topology>
    </subcellularLocation>
    <subcellularLocation>
        <location evidence="1">Membrane</location>
        <topology evidence="1">Multi-pass membrane protein</topology>
    </subcellularLocation>
</comment>
<accession>A0A7S8E7R7</accession>
<dbReference type="HAMAP" id="MF_01394">
    <property type="entry name" value="NDH1_NuoA"/>
    <property type="match status" value="1"/>
</dbReference>
<keyword evidence="7 8" id="KW-0874">Quinone</keyword>
<comment type="similarity">
    <text evidence="2 7 8">Belongs to the complex I subunit 3 family.</text>
</comment>
<comment type="catalytic activity">
    <reaction evidence="7 8">
        <text>a quinone + NADH + 5 H(+)(in) = a quinol + NAD(+) + 4 H(+)(out)</text>
        <dbReference type="Rhea" id="RHEA:57888"/>
        <dbReference type="ChEBI" id="CHEBI:15378"/>
        <dbReference type="ChEBI" id="CHEBI:24646"/>
        <dbReference type="ChEBI" id="CHEBI:57540"/>
        <dbReference type="ChEBI" id="CHEBI:57945"/>
        <dbReference type="ChEBI" id="CHEBI:132124"/>
    </reaction>
</comment>
<dbReference type="InterPro" id="IPR000440">
    <property type="entry name" value="NADH_UbQ/plastoQ_OxRdtase_su3"/>
</dbReference>
<dbReference type="Proteomes" id="UP000594468">
    <property type="component" value="Chromosome"/>
</dbReference>
<keyword evidence="10" id="KW-1185">Reference proteome</keyword>
<dbReference type="GO" id="GO:0005886">
    <property type="term" value="C:plasma membrane"/>
    <property type="evidence" value="ECO:0007669"/>
    <property type="project" value="UniProtKB-SubCell"/>
</dbReference>
<dbReference type="GO" id="GO:0048038">
    <property type="term" value="F:quinone binding"/>
    <property type="evidence" value="ECO:0007669"/>
    <property type="project" value="UniProtKB-KW"/>
</dbReference>
<evidence type="ECO:0000256" key="6">
    <source>
        <dbReference type="ARBA" id="ARBA00023136"/>
    </source>
</evidence>
<dbReference type="PANTHER" id="PTHR11058:SF9">
    <property type="entry name" value="NADH-UBIQUINONE OXIDOREDUCTASE CHAIN 3"/>
    <property type="match status" value="1"/>
</dbReference>
<dbReference type="InterPro" id="IPR023043">
    <property type="entry name" value="NAD(P)H_OxRDtase_bac/plastid"/>
</dbReference>
<dbReference type="InterPro" id="IPR038430">
    <property type="entry name" value="NDAH_ubi_oxred_su3_sf"/>
</dbReference>
<comment type="function">
    <text evidence="7">NDH-1 shuttles electrons from NADH, via FMN and iron-sulfur (Fe-S) centers, to quinones in the respiratory chain. The immediate electron acceptor for the enzyme in this species is believed to be ubiquinone. Couples the redox reaction to proton translocation (for every two electrons transferred, four hydrogen ions are translocated across the cytoplasmic membrane), and thus conserves the redox energy in a proton gradient.</text>
</comment>
<organism evidence="9 10">
    <name type="scientific">Phototrophicus methaneseepsis</name>
    <dbReference type="NCBI Taxonomy" id="2710758"/>
    <lineage>
        <taxon>Bacteria</taxon>
        <taxon>Bacillati</taxon>
        <taxon>Chloroflexota</taxon>
        <taxon>Candidatus Thermofontia</taxon>
        <taxon>Phototrophicales</taxon>
        <taxon>Phototrophicaceae</taxon>
        <taxon>Phototrophicus</taxon>
    </lineage>
</organism>
<evidence type="ECO:0000256" key="7">
    <source>
        <dbReference type="HAMAP-Rule" id="MF_01394"/>
    </source>
</evidence>
<evidence type="ECO:0000256" key="1">
    <source>
        <dbReference type="ARBA" id="ARBA00004141"/>
    </source>
</evidence>
<reference evidence="9 10" key="1">
    <citation type="submission" date="2020-02" db="EMBL/GenBank/DDBJ databases">
        <authorList>
            <person name="Zheng R.K."/>
            <person name="Sun C.M."/>
        </authorList>
    </citation>
    <scope>NUCLEOTIDE SEQUENCE [LARGE SCALE GENOMIC DNA]</scope>
    <source>
        <strain evidence="10">rifampicinis</strain>
    </source>
</reference>
<evidence type="ECO:0000256" key="2">
    <source>
        <dbReference type="ARBA" id="ARBA00008472"/>
    </source>
</evidence>
<dbReference type="GO" id="GO:0030964">
    <property type="term" value="C:NADH dehydrogenase complex"/>
    <property type="evidence" value="ECO:0007669"/>
    <property type="project" value="TreeGrafter"/>
</dbReference>
<dbReference type="KEGG" id="pmet:G4Y79_19795"/>